<comment type="subcellular location">
    <subcellularLocation>
        <location evidence="1">Cell membrane</location>
        <topology evidence="1">Multi-pass membrane protein</topology>
    </subcellularLocation>
</comment>
<feature type="transmembrane region" description="Helical" evidence="7">
    <location>
        <begin position="367"/>
        <end position="385"/>
    </location>
</feature>
<evidence type="ECO:0000256" key="5">
    <source>
        <dbReference type="ARBA" id="ARBA00022989"/>
    </source>
</evidence>
<reference evidence="9" key="1">
    <citation type="journal article" date="2020" name="J. ISSAAS">
        <title>Lactobacilli and other gastrointestinal microbiota of Peromyscus leucopus, reservoir host for agents of Lyme disease and other zoonoses in North America.</title>
        <authorList>
            <person name="Milovic A."/>
            <person name="Bassam K."/>
            <person name="Shao H."/>
            <person name="Chatzistamou I."/>
            <person name="Tufts D.M."/>
            <person name="Diuk-Wasser M."/>
            <person name="Barbour A.G."/>
        </authorList>
    </citation>
    <scope>NUCLEOTIDE SEQUENCE</scope>
    <source>
        <strain evidence="9">LL71</strain>
    </source>
</reference>
<sequence length="485" mass="52575">MTAFLIALIALVAGYFIYGSLVEKIFGSDRQRQTPAKSMADGIDYVELPTWKVFLIQFLNIAGVGPIFGAIMGVMYGPAAFIWIVLGTIFAGAVHDFISGMISVRMGGKSLPEIVGTELGKKIKMVMSIFTCVLLVMVIAVFVRTPANLLATLTPDHLNVTFWATSIFLYYILATLLPIDKLIGNLYPVFGFALLFMAAGIMGYMIVNGVVIPEGFSDGLFNRHPAGEAAPIFPMMCISIACGAISGFHATQSPMMARCIKNERYGRPVFYGAMVSEGIVALIWAAAAIAFTGGYDKLADYMAGNGQDAGILVHEVCVNWLGTFGGVLAILGVIAAPVTTGDTAMRSLRLIIADSLGISQKKVVKRLLVTIPIVLVSYVLINVNFDVLWRYFAWCNQTLSIFTLWACTVYLARHRKMYYITMVPAMFMTMLCVTFISYAPLGTYVEGLGLPLLASQAVGLIAMAVCTGCFYVWKRSLGPVLEPAS</sequence>
<evidence type="ECO:0000259" key="8">
    <source>
        <dbReference type="Pfam" id="PF02554"/>
    </source>
</evidence>
<name>A0A6G8F3T6_9BACT</name>
<feature type="transmembrane region" description="Helical" evidence="7">
    <location>
        <begin position="80"/>
        <end position="104"/>
    </location>
</feature>
<dbReference type="GO" id="GO:0005886">
    <property type="term" value="C:plasma membrane"/>
    <property type="evidence" value="ECO:0007669"/>
    <property type="project" value="UniProtKB-SubCell"/>
</dbReference>
<keyword evidence="5 7" id="KW-1133">Transmembrane helix</keyword>
<feature type="transmembrane region" description="Helical" evidence="7">
    <location>
        <begin position="53"/>
        <end position="74"/>
    </location>
</feature>
<dbReference type="GO" id="GO:0009267">
    <property type="term" value="P:cellular response to starvation"/>
    <property type="evidence" value="ECO:0007669"/>
    <property type="project" value="InterPro"/>
</dbReference>
<dbReference type="InterPro" id="IPR003706">
    <property type="entry name" value="CstA_N"/>
</dbReference>
<feature type="domain" description="CstA N-terminal" evidence="8">
    <location>
        <begin position="4"/>
        <end position="152"/>
    </location>
</feature>
<comment type="similarity">
    <text evidence="2">Belongs to the peptide transporter carbon starvation (CstA) (TC 2.A.114) family.</text>
</comment>
<feature type="transmembrane region" description="Helical" evidence="7">
    <location>
        <begin position="232"/>
        <end position="248"/>
    </location>
</feature>
<feature type="transmembrane region" description="Helical" evidence="7">
    <location>
        <begin position="125"/>
        <end position="145"/>
    </location>
</feature>
<keyword evidence="4 7" id="KW-0812">Transmembrane</keyword>
<dbReference type="Pfam" id="PF02554">
    <property type="entry name" value="CstA"/>
    <property type="match status" value="2"/>
</dbReference>
<feature type="transmembrane region" description="Helical" evidence="7">
    <location>
        <begin position="6"/>
        <end position="26"/>
    </location>
</feature>
<feature type="transmembrane region" description="Helical" evidence="7">
    <location>
        <begin position="391"/>
        <end position="412"/>
    </location>
</feature>
<dbReference type="EMBL" id="MT002444">
    <property type="protein sequence ID" value="QIM10828.1"/>
    <property type="molecule type" value="Genomic_DNA"/>
</dbReference>
<organism evidence="9">
    <name type="scientific">uncultured Muribaculaceae bacterium</name>
    <dbReference type="NCBI Taxonomy" id="2301481"/>
    <lineage>
        <taxon>Bacteria</taxon>
        <taxon>Pseudomonadati</taxon>
        <taxon>Bacteroidota</taxon>
        <taxon>Bacteroidia</taxon>
        <taxon>Bacteroidales</taxon>
        <taxon>Muribaculaceae</taxon>
        <taxon>environmental samples</taxon>
    </lineage>
</organism>
<feature type="transmembrane region" description="Helical" evidence="7">
    <location>
        <begin position="157"/>
        <end position="177"/>
    </location>
</feature>
<keyword evidence="6 7" id="KW-0472">Membrane</keyword>
<evidence type="ECO:0000256" key="6">
    <source>
        <dbReference type="ARBA" id="ARBA00023136"/>
    </source>
</evidence>
<dbReference type="PANTHER" id="PTHR30252">
    <property type="entry name" value="INNER MEMBRANE PEPTIDE TRANSPORTER"/>
    <property type="match status" value="1"/>
</dbReference>
<evidence type="ECO:0000256" key="4">
    <source>
        <dbReference type="ARBA" id="ARBA00022692"/>
    </source>
</evidence>
<dbReference type="InterPro" id="IPR051605">
    <property type="entry name" value="CstA"/>
</dbReference>
<feature type="transmembrane region" description="Helical" evidence="7">
    <location>
        <begin position="311"/>
        <end position="339"/>
    </location>
</feature>
<dbReference type="AlphaFoldDB" id="A0A6G8F3T6"/>
<evidence type="ECO:0000256" key="7">
    <source>
        <dbReference type="SAM" id="Phobius"/>
    </source>
</evidence>
<evidence type="ECO:0000256" key="3">
    <source>
        <dbReference type="ARBA" id="ARBA00022475"/>
    </source>
</evidence>
<protein>
    <submittedName>
        <fullName evidence="9">Carbon starvation protein A</fullName>
    </submittedName>
</protein>
<dbReference type="PANTHER" id="PTHR30252:SF4">
    <property type="entry name" value="CARBON STARVATION"/>
    <property type="match status" value="1"/>
</dbReference>
<proteinExistence type="inferred from homology"/>
<gene>
    <name evidence="9" type="ORF">Muribac1_0370</name>
</gene>
<feature type="domain" description="CstA N-terminal" evidence="8">
    <location>
        <begin position="159"/>
        <end position="298"/>
    </location>
</feature>
<evidence type="ECO:0000256" key="1">
    <source>
        <dbReference type="ARBA" id="ARBA00004651"/>
    </source>
</evidence>
<feature type="transmembrane region" description="Helical" evidence="7">
    <location>
        <begin position="269"/>
        <end position="291"/>
    </location>
</feature>
<feature type="transmembrane region" description="Helical" evidence="7">
    <location>
        <begin position="453"/>
        <end position="473"/>
    </location>
</feature>
<accession>A0A6G8F3T6</accession>
<keyword evidence="3" id="KW-1003">Cell membrane</keyword>
<feature type="transmembrane region" description="Helical" evidence="7">
    <location>
        <begin position="189"/>
        <end position="212"/>
    </location>
</feature>
<evidence type="ECO:0000313" key="9">
    <source>
        <dbReference type="EMBL" id="QIM10828.1"/>
    </source>
</evidence>
<evidence type="ECO:0000256" key="2">
    <source>
        <dbReference type="ARBA" id="ARBA00007755"/>
    </source>
</evidence>
<feature type="transmembrane region" description="Helical" evidence="7">
    <location>
        <begin position="419"/>
        <end position="441"/>
    </location>
</feature>